<dbReference type="AlphaFoldDB" id="A0A3N4HYD5"/>
<name>A0A3N4HYD5_ASCIM</name>
<organism evidence="2 3">
    <name type="scientific">Ascobolus immersus RN42</name>
    <dbReference type="NCBI Taxonomy" id="1160509"/>
    <lineage>
        <taxon>Eukaryota</taxon>
        <taxon>Fungi</taxon>
        <taxon>Dikarya</taxon>
        <taxon>Ascomycota</taxon>
        <taxon>Pezizomycotina</taxon>
        <taxon>Pezizomycetes</taxon>
        <taxon>Pezizales</taxon>
        <taxon>Ascobolaceae</taxon>
        <taxon>Ascobolus</taxon>
    </lineage>
</organism>
<evidence type="ECO:0000313" key="3">
    <source>
        <dbReference type="Proteomes" id="UP000275078"/>
    </source>
</evidence>
<feature type="compositionally biased region" description="Polar residues" evidence="1">
    <location>
        <begin position="133"/>
        <end position="156"/>
    </location>
</feature>
<feature type="region of interest" description="Disordered" evidence="1">
    <location>
        <begin position="1"/>
        <end position="197"/>
    </location>
</feature>
<sequence length="364" mass="41224">MSNPVIESEHVYRQNSFELTKEPENVEVRAQPPSINKSPSLHPRADTHSSDSGHGISKTSDEAGLTMVGNPSPPDPASPYKAQETTTCHSEGSQVGTHTTKDLTLNPTSETVNSETPVPQRKILQVPIRLSNKRSGPSTDSTTANVDKTNPNNTLETPMPEPTGIDSDEPKQQAPPKPKKRRALSPSPDLSEREIKKPRFQTYYPLAHADPFVIESSDPCELEDLHAGLVGDFFDRDWRRCKTVKDYHDFLMLRLCNAHTLSRAVDRKKLENAGLKSRLSCMQHFDELKEVLEKTRHEDGDQWPEEREKQKYARYYLRWILAELDQCAAHLRQIWFTKAGQKVPSNYADFARMMTLVEASAYFD</sequence>
<gene>
    <name evidence="2" type="ORF">BJ508DRAFT_310608</name>
</gene>
<keyword evidence="3" id="KW-1185">Reference proteome</keyword>
<proteinExistence type="predicted"/>
<evidence type="ECO:0000313" key="2">
    <source>
        <dbReference type="EMBL" id="RPA76971.1"/>
    </source>
</evidence>
<accession>A0A3N4HYD5</accession>
<feature type="compositionally biased region" description="Polar residues" evidence="1">
    <location>
        <begin position="83"/>
        <end position="117"/>
    </location>
</feature>
<evidence type="ECO:0000256" key="1">
    <source>
        <dbReference type="SAM" id="MobiDB-lite"/>
    </source>
</evidence>
<dbReference type="Proteomes" id="UP000275078">
    <property type="component" value="Unassembled WGS sequence"/>
</dbReference>
<dbReference type="EMBL" id="ML119734">
    <property type="protein sequence ID" value="RPA76971.1"/>
    <property type="molecule type" value="Genomic_DNA"/>
</dbReference>
<protein>
    <submittedName>
        <fullName evidence="2">Uncharacterized protein</fullName>
    </submittedName>
</protein>
<reference evidence="2 3" key="1">
    <citation type="journal article" date="2018" name="Nat. Ecol. Evol.">
        <title>Pezizomycetes genomes reveal the molecular basis of ectomycorrhizal truffle lifestyle.</title>
        <authorList>
            <person name="Murat C."/>
            <person name="Payen T."/>
            <person name="Noel B."/>
            <person name="Kuo A."/>
            <person name="Morin E."/>
            <person name="Chen J."/>
            <person name="Kohler A."/>
            <person name="Krizsan K."/>
            <person name="Balestrini R."/>
            <person name="Da Silva C."/>
            <person name="Montanini B."/>
            <person name="Hainaut M."/>
            <person name="Levati E."/>
            <person name="Barry K.W."/>
            <person name="Belfiori B."/>
            <person name="Cichocki N."/>
            <person name="Clum A."/>
            <person name="Dockter R.B."/>
            <person name="Fauchery L."/>
            <person name="Guy J."/>
            <person name="Iotti M."/>
            <person name="Le Tacon F."/>
            <person name="Lindquist E.A."/>
            <person name="Lipzen A."/>
            <person name="Malagnac F."/>
            <person name="Mello A."/>
            <person name="Molinier V."/>
            <person name="Miyauchi S."/>
            <person name="Poulain J."/>
            <person name="Riccioni C."/>
            <person name="Rubini A."/>
            <person name="Sitrit Y."/>
            <person name="Splivallo R."/>
            <person name="Traeger S."/>
            <person name="Wang M."/>
            <person name="Zifcakova L."/>
            <person name="Wipf D."/>
            <person name="Zambonelli A."/>
            <person name="Paolocci F."/>
            <person name="Nowrousian M."/>
            <person name="Ottonello S."/>
            <person name="Baldrian P."/>
            <person name="Spatafora J.W."/>
            <person name="Henrissat B."/>
            <person name="Nagy L.G."/>
            <person name="Aury J.M."/>
            <person name="Wincker P."/>
            <person name="Grigoriev I.V."/>
            <person name="Bonfante P."/>
            <person name="Martin F.M."/>
        </authorList>
    </citation>
    <scope>NUCLEOTIDE SEQUENCE [LARGE SCALE GENOMIC DNA]</scope>
    <source>
        <strain evidence="2 3">RN42</strain>
    </source>
</reference>